<evidence type="ECO:0000256" key="1">
    <source>
        <dbReference type="SAM" id="MobiDB-lite"/>
    </source>
</evidence>
<keyword evidence="3" id="KW-1185">Reference proteome</keyword>
<dbReference type="Proteomes" id="UP001501455">
    <property type="component" value="Unassembled WGS sequence"/>
</dbReference>
<evidence type="ECO:0000313" key="3">
    <source>
        <dbReference type="Proteomes" id="UP001501455"/>
    </source>
</evidence>
<accession>A0ABP6TXV7</accession>
<evidence type="ECO:0000313" key="2">
    <source>
        <dbReference type="EMBL" id="GAA3500193.1"/>
    </source>
</evidence>
<dbReference type="EMBL" id="BAAAXF010000052">
    <property type="protein sequence ID" value="GAA3500193.1"/>
    <property type="molecule type" value="Genomic_DNA"/>
</dbReference>
<comment type="caution">
    <text evidence="2">The sequence shown here is derived from an EMBL/GenBank/DDBJ whole genome shotgun (WGS) entry which is preliminary data.</text>
</comment>
<name>A0ABP6TXV7_9ACTN</name>
<reference evidence="3" key="1">
    <citation type="journal article" date="2019" name="Int. J. Syst. Evol. Microbiol.">
        <title>The Global Catalogue of Microorganisms (GCM) 10K type strain sequencing project: providing services to taxonomists for standard genome sequencing and annotation.</title>
        <authorList>
            <consortium name="The Broad Institute Genomics Platform"/>
            <consortium name="The Broad Institute Genome Sequencing Center for Infectious Disease"/>
            <person name="Wu L."/>
            <person name="Ma J."/>
        </authorList>
    </citation>
    <scope>NUCLEOTIDE SEQUENCE [LARGE SCALE GENOMIC DNA]</scope>
    <source>
        <strain evidence="3">JCM 4816</strain>
    </source>
</reference>
<protein>
    <submittedName>
        <fullName evidence="2">Uncharacterized protein</fullName>
    </submittedName>
</protein>
<proteinExistence type="predicted"/>
<sequence>MAAVSASHPETISRCTARTPAPRCQQARTKAAPPARTTNPAYDTYRPRPYSRPTGPSPEVRAEAGTEVSEGAPTEKVKAPATGWLSADTTW</sequence>
<feature type="compositionally biased region" description="Low complexity" evidence="1">
    <location>
        <begin position="27"/>
        <end position="41"/>
    </location>
</feature>
<organism evidence="2 3">
    <name type="scientific">Streptomyces prasinosporus</name>
    <dbReference type="NCBI Taxonomy" id="68256"/>
    <lineage>
        <taxon>Bacteria</taxon>
        <taxon>Bacillati</taxon>
        <taxon>Actinomycetota</taxon>
        <taxon>Actinomycetes</taxon>
        <taxon>Kitasatosporales</taxon>
        <taxon>Streptomycetaceae</taxon>
        <taxon>Streptomyces</taxon>
        <taxon>Streptomyces albogriseolus group</taxon>
    </lineage>
</organism>
<feature type="region of interest" description="Disordered" evidence="1">
    <location>
        <begin position="1"/>
        <end position="91"/>
    </location>
</feature>
<gene>
    <name evidence="2" type="ORF">GCM10019016_072980</name>
</gene>